<reference evidence="7 8" key="1">
    <citation type="submission" date="2024-07" db="EMBL/GenBank/DDBJ databases">
        <authorList>
            <person name="Kang M."/>
        </authorList>
    </citation>
    <scope>NUCLEOTIDE SEQUENCE [LARGE SCALE GENOMIC DNA]</scope>
    <source>
        <strain evidence="7 8">DFM31</strain>
    </source>
</reference>
<comment type="caution">
    <text evidence="7">The sequence shown here is derived from an EMBL/GenBank/DDBJ whole genome shotgun (WGS) entry which is preliminary data.</text>
</comment>
<keyword evidence="5 6" id="KW-0472">Membrane</keyword>
<sequence>MQSFISTRDPVQRVATIAIAVILVFATLKLGAQIFAPMAMGVVAGVILAPITQALERVGLPVGLSAVLVLLLGVSGLFALAFLLEPMVWRLIEELPRIKWELRTTLQDMRDLIRGIDAVNREVGAALGAEPGAPEQSSAPEMPGVTDALLLAPFVLAQLLIFCGTLFFFLLTRKSIYRGLARLIGTSADTIVLLRRFDAAERLVARYFFTITLINVGLGVFLGSVLSLIGVPGPFIWGAAAALLNFVVYVGPMVLTLGLLLAGLVAFNGVMVLGPMAAYLLLNLLESQFVTPALLGRHMAVNPLLIFVSLVVWLWIWGPIGGIVAIPILVITIVMLDLFEPESDTAAEKAEAPEPQGTVS</sequence>
<accession>A0ABV3L6K1</accession>
<dbReference type="InterPro" id="IPR002549">
    <property type="entry name" value="AI-2E-like"/>
</dbReference>
<evidence type="ECO:0000256" key="4">
    <source>
        <dbReference type="ARBA" id="ARBA00022989"/>
    </source>
</evidence>
<keyword evidence="8" id="KW-1185">Reference proteome</keyword>
<feature type="transmembrane region" description="Helical" evidence="6">
    <location>
        <begin position="148"/>
        <end position="172"/>
    </location>
</feature>
<comment type="subcellular location">
    <subcellularLocation>
        <location evidence="1">Membrane</location>
        <topology evidence="1">Multi-pass membrane protein</topology>
    </subcellularLocation>
</comment>
<dbReference type="Pfam" id="PF01594">
    <property type="entry name" value="AI-2E_transport"/>
    <property type="match status" value="1"/>
</dbReference>
<evidence type="ECO:0000256" key="1">
    <source>
        <dbReference type="ARBA" id="ARBA00004141"/>
    </source>
</evidence>
<name>A0ABV3L6K1_9RHOB</name>
<dbReference type="Proteomes" id="UP001553161">
    <property type="component" value="Unassembled WGS sequence"/>
</dbReference>
<evidence type="ECO:0000256" key="2">
    <source>
        <dbReference type="ARBA" id="ARBA00009773"/>
    </source>
</evidence>
<keyword evidence="3 6" id="KW-0812">Transmembrane</keyword>
<dbReference type="PANTHER" id="PTHR21716:SF16">
    <property type="entry name" value="BLL1467 PROTEIN"/>
    <property type="match status" value="1"/>
</dbReference>
<proteinExistence type="inferred from homology"/>
<organism evidence="7 8">
    <name type="scientific">Meridianimarinicoccus marinus</name>
    <dbReference type="NCBI Taxonomy" id="3231483"/>
    <lineage>
        <taxon>Bacteria</taxon>
        <taxon>Pseudomonadati</taxon>
        <taxon>Pseudomonadota</taxon>
        <taxon>Alphaproteobacteria</taxon>
        <taxon>Rhodobacterales</taxon>
        <taxon>Paracoccaceae</taxon>
        <taxon>Meridianimarinicoccus</taxon>
    </lineage>
</organism>
<feature type="transmembrane region" description="Helical" evidence="6">
    <location>
        <begin position="12"/>
        <end position="28"/>
    </location>
</feature>
<evidence type="ECO:0000256" key="6">
    <source>
        <dbReference type="SAM" id="Phobius"/>
    </source>
</evidence>
<comment type="similarity">
    <text evidence="2">Belongs to the autoinducer-2 exporter (AI-2E) (TC 2.A.86) family.</text>
</comment>
<feature type="transmembrane region" description="Helical" evidence="6">
    <location>
        <begin position="204"/>
        <end position="229"/>
    </location>
</feature>
<dbReference type="EMBL" id="JBFBVU010000011">
    <property type="protein sequence ID" value="MEV8467191.1"/>
    <property type="molecule type" value="Genomic_DNA"/>
</dbReference>
<keyword evidence="4 6" id="KW-1133">Transmembrane helix</keyword>
<feature type="transmembrane region" description="Helical" evidence="6">
    <location>
        <begin position="235"/>
        <end position="252"/>
    </location>
</feature>
<evidence type="ECO:0000256" key="3">
    <source>
        <dbReference type="ARBA" id="ARBA00022692"/>
    </source>
</evidence>
<gene>
    <name evidence="7" type="ORF">AB0T83_10415</name>
</gene>
<evidence type="ECO:0000256" key="5">
    <source>
        <dbReference type="ARBA" id="ARBA00023136"/>
    </source>
</evidence>
<evidence type="ECO:0000313" key="8">
    <source>
        <dbReference type="Proteomes" id="UP001553161"/>
    </source>
</evidence>
<dbReference type="PANTHER" id="PTHR21716">
    <property type="entry name" value="TRANSMEMBRANE PROTEIN"/>
    <property type="match status" value="1"/>
</dbReference>
<evidence type="ECO:0000313" key="7">
    <source>
        <dbReference type="EMBL" id="MEV8467191.1"/>
    </source>
</evidence>
<protein>
    <submittedName>
        <fullName evidence="7">AI-2E family transporter</fullName>
    </submittedName>
</protein>
<dbReference type="RefSeq" id="WP_366192970.1">
    <property type="nucleotide sequence ID" value="NZ_JBFBVU010000011.1"/>
</dbReference>
<feature type="transmembrane region" description="Helical" evidence="6">
    <location>
        <begin position="304"/>
        <end position="336"/>
    </location>
</feature>
<feature type="transmembrane region" description="Helical" evidence="6">
    <location>
        <begin position="62"/>
        <end position="84"/>
    </location>
</feature>
<feature type="transmembrane region" description="Helical" evidence="6">
    <location>
        <begin position="259"/>
        <end position="284"/>
    </location>
</feature>